<evidence type="ECO:0000313" key="4">
    <source>
        <dbReference type="Proteomes" id="UP001596407"/>
    </source>
</evidence>
<dbReference type="Proteomes" id="UP001596407">
    <property type="component" value="Unassembled WGS sequence"/>
</dbReference>
<organism evidence="3 4">
    <name type="scientific">Halorussus caseinilyticus</name>
    <dbReference type="NCBI Taxonomy" id="3034025"/>
    <lineage>
        <taxon>Archaea</taxon>
        <taxon>Methanobacteriati</taxon>
        <taxon>Methanobacteriota</taxon>
        <taxon>Stenosarchaea group</taxon>
        <taxon>Halobacteria</taxon>
        <taxon>Halobacteriales</taxon>
        <taxon>Haladaptataceae</taxon>
        <taxon>Halorussus</taxon>
    </lineage>
</organism>
<name>A0ABD5WHG8_9EURY</name>
<dbReference type="Gene3D" id="3.40.50.720">
    <property type="entry name" value="NAD(P)-binding Rossmann-like Domain"/>
    <property type="match status" value="1"/>
</dbReference>
<dbReference type="PANTHER" id="PTHR44196:SF3">
    <property type="entry name" value="SHORT CHAIN DEHYDROGENASE FAMILY PROTEIN"/>
    <property type="match status" value="1"/>
</dbReference>
<evidence type="ECO:0000313" key="3">
    <source>
        <dbReference type="EMBL" id="MFC7079921.1"/>
    </source>
</evidence>
<dbReference type="RefSeq" id="WP_382209317.1">
    <property type="nucleotide sequence ID" value="NZ_JBHSZH010000005.1"/>
</dbReference>
<keyword evidence="2" id="KW-0560">Oxidoreductase</keyword>
<dbReference type="SUPFAM" id="SSF51735">
    <property type="entry name" value="NAD(P)-binding Rossmann-fold domains"/>
    <property type="match status" value="1"/>
</dbReference>
<gene>
    <name evidence="3" type="ORF">ACFQJ6_07080</name>
</gene>
<dbReference type="PANTHER" id="PTHR44196">
    <property type="entry name" value="DEHYDROGENASE/REDUCTASE SDR FAMILY MEMBER 7B"/>
    <property type="match status" value="1"/>
</dbReference>
<sequence length="160" mass="17117">MNDGGVIVVGASAGIGRELAKVFARNGHEVGLTARRREKLVELADELPTAGYVKEMDIAETDEARGRLRELAEEMGGVETIVVNAGVFFTNESLEWETKKTTIDVNVAGFTAIADAAFDYFVSRGGGTLVGLSSVGALHGGRVAPTYNARRHSSRITYQD</sequence>
<dbReference type="InterPro" id="IPR002347">
    <property type="entry name" value="SDR_fam"/>
</dbReference>
<accession>A0ABD5WHG8</accession>
<dbReference type="AlphaFoldDB" id="A0ABD5WHG8"/>
<protein>
    <submittedName>
        <fullName evidence="3">SDR family NAD(P)-dependent oxidoreductase</fullName>
    </submittedName>
</protein>
<reference evidence="3 4" key="1">
    <citation type="journal article" date="2019" name="Int. J. Syst. Evol. Microbiol.">
        <title>The Global Catalogue of Microorganisms (GCM) 10K type strain sequencing project: providing services to taxonomists for standard genome sequencing and annotation.</title>
        <authorList>
            <consortium name="The Broad Institute Genomics Platform"/>
            <consortium name="The Broad Institute Genome Sequencing Center for Infectious Disease"/>
            <person name="Wu L."/>
            <person name="Ma J."/>
        </authorList>
    </citation>
    <scope>NUCLEOTIDE SEQUENCE [LARGE SCALE GENOMIC DNA]</scope>
    <source>
        <strain evidence="3 4">DT72</strain>
    </source>
</reference>
<keyword evidence="4" id="KW-1185">Reference proteome</keyword>
<dbReference type="InterPro" id="IPR036291">
    <property type="entry name" value="NAD(P)-bd_dom_sf"/>
</dbReference>
<comment type="similarity">
    <text evidence="1">Belongs to the short-chain dehydrogenases/reductases (SDR) family.</text>
</comment>
<dbReference type="Pfam" id="PF00106">
    <property type="entry name" value="adh_short"/>
    <property type="match status" value="1"/>
</dbReference>
<evidence type="ECO:0000256" key="2">
    <source>
        <dbReference type="ARBA" id="ARBA00023002"/>
    </source>
</evidence>
<evidence type="ECO:0000256" key="1">
    <source>
        <dbReference type="ARBA" id="ARBA00006484"/>
    </source>
</evidence>
<dbReference type="GO" id="GO:0016491">
    <property type="term" value="F:oxidoreductase activity"/>
    <property type="evidence" value="ECO:0007669"/>
    <property type="project" value="UniProtKB-KW"/>
</dbReference>
<dbReference type="EMBL" id="JBHSZH010000005">
    <property type="protein sequence ID" value="MFC7079921.1"/>
    <property type="molecule type" value="Genomic_DNA"/>
</dbReference>
<comment type="caution">
    <text evidence="3">The sequence shown here is derived from an EMBL/GenBank/DDBJ whole genome shotgun (WGS) entry which is preliminary data.</text>
</comment>
<dbReference type="PRINTS" id="PR00081">
    <property type="entry name" value="GDHRDH"/>
</dbReference>
<proteinExistence type="inferred from homology"/>